<dbReference type="HAMAP" id="MF_00240">
    <property type="entry name" value="LolA"/>
    <property type="match status" value="1"/>
</dbReference>
<evidence type="ECO:0000256" key="4">
    <source>
        <dbReference type="ARBA" id="ARBA00014035"/>
    </source>
</evidence>
<evidence type="ECO:0000256" key="9">
    <source>
        <dbReference type="ARBA" id="ARBA00023186"/>
    </source>
</evidence>
<keyword evidence="5 10" id="KW-0813">Transport</keyword>
<dbReference type="InterPro" id="IPR004564">
    <property type="entry name" value="OM_lipoprot_carrier_LolA-like"/>
</dbReference>
<dbReference type="EMBL" id="SNRV01000002">
    <property type="protein sequence ID" value="TEW31072.1"/>
    <property type="molecule type" value="Genomic_DNA"/>
</dbReference>
<evidence type="ECO:0000256" key="3">
    <source>
        <dbReference type="ARBA" id="ARBA00011245"/>
    </source>
</evidence>
<reference evidence="11 14" key="2">
    <citation type="submission" date="2020-12" db="EMBL/GenBank/DDBJ databases">
        <title>ASc-MMNZ-VFA-070.</title>
        <authorList>
            <person name="Schryvers A."/>
            <person name="Mostafa Nazari M."/>
            <person name="Farshchi Andisi V."/>
            <person name="Timsit E."/>
            <person name="Walter Morck D."/>
        </authorList>
    </citation>
    <scope>NUCLEOTIDE SEQUENCE [LARGE SCALE GENOMIC DNA]</scope>
    <source>
        <strain evidence="11 14">ASc-MMNZ-VFA-070</strain>
    </source>
</reference>
<dbReference type="SUPFAM" id="SSF89392">
    <property type="entry name" value="Prokaryotic lipoproteins and lipoprotein localization factors"/>
    <property type="match status" value="1"/>
</dbReference>
<name>A0A9Q6YZD6_HISSO</name>
<evidence type="ECO:0000256" key="6">
    <source>
        <dbReference type="ARBA" id="ARBA00022729"/>
    </source>
</evidence>
<evidence type="ECO:0000256" key="5">
    <source>
        <dbReference type="ARBA" id="ARBA00022448"/>
    </source>
</evidence>
<dbReference type="Proteomes" id="UP000297565">
    <property type="component" value="Unassembled WGS sequence"/>
</dbReference>
<evidence type="ECO:0000256" key="7">
    <source>
        <dbReference type="ARBA" id="ARBA00022764"/>
    </source>
</evidence>
<dbReference type="Proteomes" id="UP000595373">
    <property type="component" value="Chromosome"/>
</dbReference>
<comment type="subunit">
    <text evidence="3 10">Monomer.</text>
</comment>
<dbReference type="InterPro" id="IPR029046">
    <property type="entry name" value="LolA/LolB/LppX"/>
</dbReference>
<evidence type="ECO:0000256" key="2">
    <source>
        <dbReference type="ARBA" id="ARBA00007615"/>
    </source>
</evidence>
<dbReference type="InterPro" id="IPR018323">
    <property type="entry name" value="OM_lipoprot_carrier_LolA_Pbac"/>
</dbReference>
<gene>
    <name evidence="10 11" type="primary">lolA</name>
    <name evidence="12" type="ORF">E2R48_02605</name>
    <name evidence="11" type="ORF">JFL49_05690</name>
</gene>
<comment type="subcellular location">
    <subcellularLocation>
        <location evidence="1 10">Periplasm</location>
    </subcellularLocation>
</comment>
<proteinExistence type="inferred from homology"/>
<keyword evidence="8 10" id="KW-0653">Protein transport</keyword>
<comment type="similarity">
    <text evidence="2 10">Belongs to the LolA family.</text>
</comment>
<evidence type="ECO:0000256" key="10">
    <source>
        <dbReference type="HAMAP-Rule" id="MF_00240"/>
    </source>
</evidence>
<dbReference type="GO" id="GO:0030288">
    <property type="term" value="C:outer membrane-bounded periplasmic space"/>
    <property type="evidence" value="ECO:0007669"/>
    <property type="project" value="TreeGrafter"/>
</dbReference>
<reference evidence="12 13" key="1">
    <citation type="submission" date="2019-03" db="EMBL/GenBank/DDBJ databases">
        <title>Horizontal Gene Transfer Machinery in Histophilus somni.</title>
        <authorList>
            <person name="Mostafa Nazari M."/>
            <person name="Liljebjelke K."/>
        </authorList>
    </citation>
    <scope>NUCLEOTIDE SEQUENCE [LARGE SCALE GENOMIC DNA]</scope>
    <source>
        <strain evidence="12 13">UOC-EPH-KLM-04</strain>
    </source>
</reference>
<evidence type="ECO:0000313" key="13">
    <source>
        <dbReference type="Proteomes" id="UP000297565"/>
    </source>
</evidence>
<evidence type="ECO:0000313" key="12">
    <source>
        <dbReference type="EMBL" id="TEW31072.1"/>
    </source>
</evidence>
<dbReference type="NCBIfam" id="TIGR00547">
    <property type="entry name" value="lolA"/>
    <property type="match status" value="1"/>
</dbReference>
<evidence type="ECO:0000256" key="8">
    <source>
        <dbReference type="ARBA" id="ARBA00022927"/>
    </source>
</evidence>
<dbReference type="EMBL" id="CP066558">
    <property type="protein sequence ID" value="QQF81587.1"/>
    <property type="molecule type" value="Genomic_DNA"/>
</dbReference>
<feature type="chain" id="PRO_5041750021" description="Outer-membrane lipoprotein carrier protein" evidence="10">
    <location>
        <begin position="22"/>
        <end position="204"/>
    </location>
</feature>
<dbReference type="PANTHER" id="PTHR35869">
    <property type="entry name" value="OUTER-MEMBRANE LIPOPROTEIN CARRIER PROTEIN"/>
    <property type="match status" value="1"/>
</dbReference>
<dbReference type="Pfam" id="PF03548">
    <property type="entry name" value="LolA"/>
    <property type="match status" value="1"/>
</dbReference>
<keyword evidence="9 10" id="KW-0143">Chaperone</keyword>
<keyword evidence="11" id="KW-0449">Lipoprotein</keyword>
<dbReference type="Gene3D" id="2.50.20.10">
    <property type="entry name" value="Lipoprotein localisation LolA/LolB/LppX"/>
    <property type="match status" value="1"/>
</dbReference>
<dbReference type="OrthoDB" id="9787361at2"/>
<evidence type="ECO:0000313" key="11">
    <source>
        <dbReference type="EMBL" id="QQF81587.1"/>
    </source>
</evidence>
<dbReference type="SMR" id="A0A9Q6YZD6"/>
<dbReference type="CDD" id="cd16325">
    <property type="entry name" value="LolA"/>
    <property type="match status" value="1"/>
</dbReference>
<dbReference type="AlphaFoldDB" id="A0A9Q6YZD6"/>
<protein>
    <recommendedName>
        <fullName evidence="4 10">Outer-membrane lipoprotein carrier protein</fullName>
    </recommendedName>
</protein>
<dbReference type="PANTHER" id="PTHR35869:SF1">
    <property type="entry name" value="OUTER-MEMBRANE LIPOPROTEIN CARRIER PROTEIN"/>
    <property type="match status" value="1"/>
</dbReference>
<dbReference type="GO" id="GO:0044874">
    <property type="term" value="P:lipoprotein localization to outer membrane"/>
    <property type="evidence" value="ECO:0007669"/>
    <property type="project" value="UniProtKB-UniRule"/>
</dbReference>
<keyword evidence="14" id="KW-1185">Reference proteome</keyword>
<organism evidence="11 14">
    <name type="scientific">Histophilus somni</name>
    <name type="common">Haemophilus somnus</name>
    <dbReference type="NCBI Taxonomy" id="731"/>
    <lineage>
        <taxon>Bacteria</taxon>
        <taxon>Pseudomonadati</taxon>
        <taxon>Pseudomonadota</taxon>
        <taxon>Gammaproteobacteria</taxon>
        <taxon>Pasteurellales</taxon>
        <taxon>Pasteurellaceae</taxon>
        <taxon>Histophilus</taxon>
    </lineage>
</organism>
<comment type="function">
    <text evidence="10">Participates in the translocation of lipoproteins from the inner membrane to the outer membrane. Only forms a complex with a lipoprotein if the residue after the N-terminal Cys is not an aspartate (The Asp acts as a targeting signal to indicate that the lipoprotein should stay in the inner membrane).</text>
</comment>
<keyword evidence="6 10" id="KW-0732">Signal</keyword>
<evidence type="ECO:0000313" key="14">
    <source>
        <dbReference type="Proteomes" id="UP000595373"/>
    </source>
</evidence>
<keyword evidence="7 10" id="KW-0574">Periplasm</keyword>
<feature type="signal peptide" evidence="10">
    <location>
        <begin position="1"/>
        <end position="21"/>
    </location>
</feature>
<evidence type="ECO:0000256" key="1">
    <source>
        <dbReference type="ARBA" id="ARBA00004418"/>
    </source>
</evidence>
<dbReference type="RefSeq" id="WP_011608967.1">
    <property type="nucleotide sequence ID" value="NZ_CP018802.1"/>
</dbReference>
<dbReference type="GO" id="GO:0042953">
    <property type="term" value="P:lipoprotein transport"/>
    <property type="evidence" value="ECO:0007669"/>
    <property type="project" value="InterPro"/>
</dbReference>
<sequence length="204" mass="23400" precursor="true">MKKYLNLTALLLVGISNVTWANAVNELQNRLNKIDVLSADYTQQVTDAQGKKIQQGSGKIQLKRPNLFRMDNETPQESQIIADGKTLWFYDPFVEQVTANWVEDTLSDTPFVLLTSNNPSHWQQYIVEQKSDTFIIKPKSKKSTIKQFNIRIEKDGVLKNFSTIENDGQSNLYILRKITNPALNDAIFTFTLPKGVEFDDQRKK</sequence>
<accession>A0A9Q6YZD6</accession>